<organism evidence="1">
    <name type="scientific">Siphoviridae sp. ctk4d14</name>
    <dbReference type="NCBI Taxonomy" id="2825639"/>
    <lineage>
        <taxon>Viruses</taxon>
        <taxon>Duplodnaviria</taxon>
        <taxon>Heunggongvirae</taxon>
        <taxon>Uroviricota</taxon>
        <taxon>Caudoviricetes</taxon>
    </lineage>
</organism>
<protein>
    <recommendedName>
        <fullName evidence="2">Bacteriophage Gp15 protein</fullName>
    </recommendedName>
</protein>
<dbReference type="EMBL" id="BK015667">
    <property type="protein sequence ID" value="DAE19062.1"/>
    <property type="molecule type" value="Genomic_DNA"/>
</dbReference>
<sequence>MFNIMLDQLPTDWKGYPISASFRTGIKMSMCMSDPDLSDMERFYIASYLLFPEKCPEPQEAAKAIEWFMTEFNHDNYQQKKNEDIIMDWDMDQWRIYAAFRNQYHIDLQKAEMHWFVFMGLLGNLQESSLTHVMDIRQKKITSKMSQEEKNAYRSAKKIFAIKAPKDEKITPEEQARIDEFMKYAKINKSTKSQ</sequence>
<reference evidence="1" key="1">
    <citation type="journal article" date="2021" name="Proc. Natl. Acad. Sci. U.S.A.">
        <title>A Catalog of Tens of Thousands of Viruses from Human Metagenomes Reveals Hidden Associations with Chronic Diseases.</title>
        <authorList>
            <person name="Tisza M.J."/>
            <person name="Buck C.B."/>
        </authorList>
    </citation>
    <scope>NUCLEOTIDE SEQUENCE</scope>
    <source>
        <strain evidence="1">Ctk4d14</strain>
    </source>
</reference>
<dbReference type="Pfam" id="PF06854">
    <property type="entry name" value="Phage_Gp15"/>
    <property type="match status" value="1"/>
</dbReference>
<dbReference type="InterPro" id="IPR009660">
    <property type="entry name" value="Phage_A500_Gp15"/>
</dbReference>
<evidence type="ECO:0008006" key="2">
    <source>
        <dbReference type="Google" id="ProtNLM"/>
    </source>
</evidence>
<name>A0A8S5QIC9_9CAUD</name>
<evidence type="ECO:0000313" key="1">
    <source>
        <dbReference type="EMBL" id="DAE19062.1"/>
    </source>
</evidence>
<proteinExistence type="predicted"/>
<accession>A0A8S5QIC9</accession>